<evidence type="ECO:0000313" key="1">
    <source>
        <dbReference type="EMBL" id="EBA07721.1"/>
    </source>
</evidence>
<keyword evidence="2" id="KW-1185">Reference proteome</keyword>
<protein>
    <submittedName>
        <fullName evidence="1">DNA topoisomerase IV subunit B</fullName>
    </submittedName>
</protein>
<name>A3K5C0_SAGS3</name>
<accession>A3K5C0</accession>
<evidence type="ECO:0000313" key="2">
    <source>
        <dbReference type="Proteomes" id="UP000005713"/>
    </source>
</evidence>
<gene>
    <name evidence="1" type="ORF">SSE37_14083</name>
</gene>
<dbReference type="Proteomes" id="UP000005713">
    <property type="component" value="Unassembled WGS sequence"/>
</dbReference>
<dbReference type="EMBL" id="AAYA01000008">
    <property type="protein sequence ID" value="EBA07721.1"/>
    <property type="molecule type" value="Genomic_DNA"/>
</dbReference>
<proteinExistence type="predicted"/>
<keyword evidence="1" id="KW-0413">Isomerase</keyword>
<reference evidence="1 2" key="1">
    <citation type="submission" date="2006-06" db="EMBL/GenBank/DDBJ databases">
        <authorList>
            <person name="Moran M.A."/>
            <person name="Ferriera S."/>
            <person name="Johnson J."/>
            <person name="Kravitz S."/>
            <person name="Beeson K."/>
            <person name="Sutton G."/>
            <person name="Rogers Y.-H."/>
            <person name="Friedman R."/>
            <person name="Frazier M."/>
            <person name="Venter J.C."/>
        </authorList>
    </citation>
    <scope>NUCLEOTIDE SEQUENCE [LARGE SCALE GENOMIC DNA]</scope>
    <source>
        <strain evidence="1 2">E-37</strain>
    </source>
</reference>
<dbReference type="AlphaFoldDB" id="A3K5C0"/>
<comment type="caution">
    <text evidence="1">The sequence shown here is derived from an EMBL/GenBank/DDBJ whole genome shotgun (WGS) entry which is preliminary data.</text>
</comment>
<sequence length="185" mass="21313">MISNKATLKEYKDTINFDSQRFYNKCLKYLLEKVLSYLSDTDYNPNQLRVVLEERNHDYDAMLRYFEKVKKNPLYLQSQVFSGFNPFCITKLKKGQDEAMEVADFVSHAVYQLANKTIANFEIPETRYFTELSSRFAGDHSCNVLGTGIKCIHTLEQLQLDPDVAALLAVTKCKAPTGMTRRRTA</sequence>
<dbReference type="GO" id="GO:0016853">
    <property type="term" value="F:isomerase activity"/>
    <property type="evidence" value="ECO:0007669"/>
    <property type="project" value="UniProtKB-KW"/>
</dbReference>
<organism evidence="1 2">
    <name type="scientific">Sagittula stellata (strain ATCC 700073 / DSM 11524 / E-37)</name>
    <dbReference type="NCBI Taxonomy" id="388399"/>
    <lineage>
        <taxon>Bacteria</taxon>
        <taxon>Pseudomonadati</taxon>
        <taxon>Pseudomonadota</taxon>
        <taxon>Alphaproteobacteria</taxon>
        <taxon>Rhodobacterales</taxon>
        <taxon>Roseobacteraceae</taxon>
        <taxon>Sagittula</taxon>
    </lineage>
</organism>
<dbReference type="eggNOG" id="ENOG5032VD6">
    <property type="taxonomic scope" value="Bacteria"/>
</dbReference>